<gene>
    <name evidence="1" type="primary">87</name>
    <name evidence="1" type="ORF">SEA_CASTORTRAY_87</name>
</gene>
<dbReference type="EMBL" id="MZ274309">
    <property type="protein sequence ID" value="QYC55078.1"/>
    <property type="molecule type" value="Genomic_DNA"/>
</dbReference>
<accession>A0AAE7WDJ3</accession>
<proteinExistence type="predicted"/>
<sequence length="54" mass="6404">MICRHCGETIHQNQFDKIWRHWDSYRTCISKAGNHKAEPKLETPDNIELGGWHD</sequence>
<dbReference type="KEGG" id="vg:79993615"/>
<name>A0AAE7WDJ3_9CAUD</name>
<dbReference type="GeneID" id="79993615"/>
<dbReference type="RefSeq" id="YP_010750270.1">
    <property type="nucleotide sequence ID" value="NC_073331.1"/>
</dbReference>
<reference evidence="1 2" key="1">
    <citation type="submission" date="2021-05" db="EMBL/GenBank/DDBJ databases">
        <authorList>
            <person name="Bahhur A.K."/>
            <person name="Miller A.J."/>
            <person name="Huric L."/>
            <person name="Elbassoussy M.K."/>
            <person name="Eldaour D.S."/>
            <person name="Arthur J."/>
            <person name="Patel M."/>
            <person name="Mukka N.U."/>
            <person name="Nero K.M."/>
            <person name="Deypalubos J.C."/>
            <person name="Birkhold A.P."/>
            <person name="Zuber N.K.T."/>
            <person name="Madison C.L."/>
            <person name="Breitenberger C.A."/>
            <person name="Daniels C.J."/>
            <person name="Ball S.L."/>
            <person name="Garlena R.A."/>
            <person name="Russell D.A."/>
            <person name="Jacobs-Sera D."/>
            <person name="Hatfull G.F."/>
        </authorList>
    </citation>
    <scope>NUCLEOTIDE SEQUENCE [LARGE SCALE GENOMIC DNA]</scope>
</reference>
<keyword evidence="2" id="KW-1185">Reference proteome</keyword>
<dbReference type="Proteomes" id="UP000826928">
    <property type="component" value="Segment"/>
</dbReference>
<evidence type="ECO:0000313" key="2">
    <source>
        <dbReference type="Proteomes" id="UP000826928"/>
    </source>
</evidence>
<protein>
    <submittedName>
        <fullName evidence="1">Uncharacterized protein</fullName>
    </submittedName>
</protein>
<organism evidence="1 2">
    <name type="scientific">Arthrobacter phage CastorTray</name>
    <dbReference type="NCBI Taxonomy" id="2859632"/>
    <lineage>
        <taxon>Viruses</taxon>
        <taxon>Duplodnaviria</taxon>
        <taxon>Heunggongvirae</taxon>
        <taxon>Uroviricota</taxon>
        <taxon>Caudoviricetes</taxon>
        <taxon>Gordonvirus</taxon>
        <taxon>Gordonvirus castortray</taxon>
    </lineage>
</organism>
<evidence type="ECO:0000313" key="1">
    <source>
        <dbReference type="EMBL" id="QYC55078.1"/>
    </source>
</evidence>